<sequence>MGMILAKNVSKIYETGSKKTYALSDVSFEIDKGEFVVILGQSGAGKSTLLNILGGIDSLSTGEVIVNDSPLSKMKENELAEYRAKEIGFIFQFYNLIPTLMLMLSWVVMISPCHAVMRLPGYLSWNVPFDGAAIRPITKGLSSYSHAPPTP</sequence>
<keyword evidence="1" id="KW-0812">Transmembrane</keyword>
<feature type="domain" description="ABC transporter" evidence="2">
    <location>
        <begin position="23"/>
        <end position="100"/>
    </location>
</feature>
<reference evidence="3" key="3">
    <citation type="journal article" date="2023" name="Int. J. Syst. Evol. Microbiol.">
        <title>Sellimonas catena sp. nov., isolated from human faeces.</title>
        <authorList>
            <person name="Hisatomi A."/>
            <person name="Ohkuma M."/>
            <person name="Sakamoto M."/>
        </authorList>
    </citation>
    <scope>NUCLEOTIDE SEQUENCE</scope>
    <source>
        <strain evidence="3">18CBH55</strain>
    </source>
</reference>
<evidence type="ECO:0000259" key="2">
    <source>
        <dbReference type="Pfam" id="PF00005"/>
    </source>
</evidence>
<feature type="transmembrane region" description="Helical" evidence="1">
    <location>
        <begin position="93"/>
        <end position="117"/>
    </location>
</feature>
<dbReference type="Pfam" id="PF00005">
    <property type="entry name" value="ABC_tran"/>
    <property type="match status" value="1"/>
</dbReference>
<comment type="caution">
    <text evidence="3">The sequence shown here is derived from an EMBL/GenBank/DDBJ whole genome shotgun (WGS) entry which is preliminary data.</text>
</comment>
<evidence type="ECO:0000256" key="1">
    <source>
        <dbReference type="SAM" id="Phobius"/>
    </source>
</evidence>
<dbReference type="InterPro" id="IPR003439">
    <property type="entry name" value="ABC_transporter-like_ATP-bd"/>
</dbReference>
<name>A0A9W6CI00_9FIRM</name>
<dbReference type="RefSeq" id="WP_281845912.1">
    <property type="nucleotide sequence ID" value="NZ_BSCH01000030.1"/>
</dbReference>
<dbReference type="GO" id="GO:0016887">
    <property type="term" value="F:ATP hydrolysis activity"/>
    <property type="evidence" value="ECO:0007669"/>
    <property type="project" value="InterPro"/>
</dbReference>
<reference evidence="3" key="2">
    <citation type="submission" date="2022-11" db="EMBL/GenBank/DDBJ databases">
        <title>Draft genome sequence of Sellimonas catena strain 18CBH55.</title>
        <authorList>
            <person name="Hisatomi A."/>
            <person name="Ohkuma M."/>
            <person name="Sakamoto M."/>
        </authorList>
    </citation>
    <scope>NUCLEOTIDE SEQUENCE</scope>
    <source>
        <strain evidence="3">18CBH55</strain>
    </source>
</reference>
<dbReference type="Proteomes" id="UP001145094">
    <property type="component" value="Unassembled WGS sequence"/>
</dbReference>
<keyword evidence="1" id="KW-1133">Transmembrane helix</keyword>
<keyword evidence="1" id="KW-0472">Membrane</keyword>
<dbReference type="SUPFAM" id="SSF52540">
    <property type="entry name" value="P-loop containing nucleoside triphosphate hydrolases"/>
    <property type="match status" value="1"/>
</dbReference>
<dbReference type="Gene3D" id="3.40.50.300">
    <property type="entry name" value="P-loop containing nucleotide triphosphate hydrolases"/>
    <property type="match status" value="1"/>
</dbReference>
<evidence type="ECO:0000313" key="4">
    <source>
        <dbReference type="Proteomes" id="UP001145094"/>
    </source>
</evidence>
<organism evidence="3 4">
    <name type="scientific">Sellimonas catena</name>
    <dbReference type="NCBI Taxonomy" id="2994035"/>
    <lineage>
        <taxon>Bacteria</taxon>
        <taxon>Bacillati</taxon>
        <taxon>Bacillota</taxon>
        <taxon>Clostridia</taxon>
        <taxon>Lachnospirales</taxon>
        <taxon>Lachnospiraceae</taxon>
        <taxon>Sellimonas</taxon>
    </lineage>
</organism>
<accession>A0A9W6CI00</accession>
<dbReference type="GO" id="GO:0005524">
    <property type="term" value="F:ATP binding"/>
    <property type="evidence" value="ECO:0007669"/>
    <property type="project" value="InterPro"/>
</dbReference>
<gene>
    <name evidence="3" type="ORF">Selli2_33570</name>
</gene>
<dbReference type="AlphaFoldDB" id="A0A9W6CI00"/>
<dbReference type="PANTHER" id="PTHR42798">
    <property type="entry name" value="LIPOPROTEIN-RELEASING SYSTEM ATP-BINDING PROTEIN LOLD"/>
    <property type="match status" value="1"/>
</dbReference>
<proteinExistence type="predicted"/>
<dbReference type="PANTHER" id="PTHR42798:SF2">
    <property type="entry name" value="ABC TRANSPORTER ATP-BINDING PROTEIN MG467-RELATED"/>
    <property type="match status" value="1"/>
</dbReference>
<protein>
    <recommendedName>
        <fullName evidence="2">ABC transporter domain-containing protein</fullName>
    </recommendedName>
</protein>
<evidence type="ECO:0000313" key="3">
    <source>
        <dbReference type="EMBL" id="GLG91930.1"/>
    </source>
</evidence>
<reference evidence="3" key="1">
    <citation type="submission" date="2022-11" db="EMBL/GenBank/DDBJ databases">
        <title>Draft genome sequence of Sellimonas catena strain 18CBH55.</title>
        <authorList>
            <person name="Atsushi H."/>
            <person name="Moriya O."/>
            <person name="Mitsuo S."/>
        </authorList>
    </citation>
    <scope>NUCLEOTIDE SEQUENCE</scope>
    <source>
        <strain evidence="3">18CBH55</strain>
    </source>
</reference>
<dbReference type="EMBL" id="BSCH01000030">
    <property type="protein sequence ID" value="GLG91930.1"/>
    <property type="molecule type" value="Genomic_DNA"/>
</dbReference>
<dbReference type="InterPro" id="IPR027417">
    <property type="entry name" value="P-loop_NTPase"/>
</dbReference>